<gene>
    <name evidence="2" type="ORF">CK623_02810</name>
</gene>
<accession>A0A2A2ART1</accession>
<dbReference type="PROSITE" id="PS50994">
    <property type="entry name" value="INTEGRASE"/>
    <property type="match status" value="1"/>
</dbReference>
<dbReference type="PANTHER" id="PTHR35004:SF7">
    <property type="entry name" value="INTEGRASE PROTEIN"/>
    <property type="match status" value="1"/>
</dbReference>
<dbReference type="InterPro" id="IPR012337">
    <property type="entry name" value="RNaseH-like_sf"/>
</dbReference>
<sequence>MALSPEAAAYIRELARRLDGAVHSARGALVDDAAQFLGMSRQTVYRHLKAVAGWSSGRKCRADKGTTSVPLQALTQLGAVQRESVRDNDKQTMFTPVARSVLQGNGAQLGVSNSQLNRLMRERRLRAAVKRQTAPVQRLRALHPNHVHEVDPSLCLVYYLGNEQRIVRDSEFYKNKLENFAKVKFKVFRYVLWDMASGAICVQYREAAGEDQHNLFEFLMFAWGKQPGRVLHGVPKLLLWDKGSANQSEAIKGLLAQLEVRHETHRAGNARAKGGVENANNLVETQFESRLRFEPVANVAQLNAAAQAWCEAYNANRIPGQDTRLRREGLAQPMARYGLWMRIKPEQLRLLPPIEVCRALMAGRLEQRQVKADLSIRFKHPQAGRTQTYSLRGFDGINEGDVVRVRPLVYGECAVQVELERYDGAPLIYRAEPQVEYDEWGAPMSAAVAGQEYLAQPATPAQRAARAMDAMAYPEHADAEQARQKKAVPFGGQLDAHSHLRGVQMPTYLVRPGTEIEAPAHAQVAPIMVDSVTAMLRISRELGRNLSPDENRFLSGRLGDEGIAEGQLQVLIEQLKTPQPEPLRAAGGGGGLRIVNGGN</sequence>
<evidence type="ECO:0000259" key="1">
    <source>
        <dbReference type="PROSITE" id="PS50994"/>
    </source>
</evidence>
<dbReference type="GO" id="GO:0015074">
    <property type="term" value="P:DNA integration"/>
    <property type="evidence" value="ECO:0007669"/>
    <property type="project" value="InterPro"/>
</dbReference>
<organism evidence="2 3">
    <name type="scientific">Vandammella animalimorsus</name>
    <dbReference type="NCBI Taxonomy" id="2029117"/>
    <lineage>
        <taxon>Bacteria</taxon>
        <taxon>Pseudomonadati</taxon>
        <taxon>Pseudomonadota</taxon>
        <taxon>Betaproteobacteria</taxon>
        <taxon>Burkholderiales</taxon>
        <taxon>Comamonadaceae</taxon>
        <taxon>Vandammella</taxon>
    </lineage>
</organism>
<dbReference type="InterPro" id="IPR036397">
    <property type="entry name" value="RNaseH_sf"/>
</dbReference>
<dbReference type="EMBL" id="NSJD01000002">
    <property type="protein sequence ID" value="PAT41290.1"/>
    <property type="molecule type" value="Genomic_DNA"/>
</dbReference>
<evidence type="ECO:0000313" key="2">
    <source>
        <dbReference type="EMBL" id="PAT41290.1"/>
    </source>
</evidence>
<proteinExistence type="predicted"/>
<dbReference type="AlphaFoldDB" id="A0A2A2ART1"/>
<evidence type="ECO:0000313" key="3">
    <source>
        <dbReference type="Proteomes" id="UP000218644"/>
    </source>
</evidence>
<dbReference type="GO" id="GO:0003676">
    <property type="term" value="F:nucleic acid binding"/>
    <property type="evidence" value="ECO:0007669"/>
    <property type="project" value="InterPro"/>
</dbReference>
<dbReference type="Gene3D" id="3.30.420.10">
    <property type="entry name" value="Ribonuclease H-like superfamily/Ribonuclease H"/>
    <property type="match status" value="1"/>
</dbReference>
<dbReference type="PANTHER" id="PTHR35004">
    <property type="entry name" value="TRANSPOSASE RV3428C-RELATED"/>
    <property type="match status" value="1"/>
</dbReference>
<dbReference type="InterPro" id="IPR001584">
    <property type="entry name" value="Integrase_cat-core"/>
</dbReference>
<name>A0A2A2ART1_9BURK</name>
<dbReference type="SUPFAM" id="SSF53098">
    <property type="entry name" value="Ribonuclease H-like"/>
    <property type="match status" value="1"/>
</dbReference>
<feature type="domain" description="Integrase catalytic" evidence="1">
    <location>
        <begin position="140"/>
        <end position="341"/>
    </location>
</feature>
<dbReference type="Proteomes" id="UP000218644">
    <property type="component" value="Unassembled WGS sequence"/>
</dbReference>
<comment type="caution">
    <text evidence="2">The sequence shown here is derived from an EMBL/GenBank/DDBJ whole genome shotgun (WGS) entry which is preliminary data.</text>
</comment>
<protein>
    <submittedName>
        <fullName evidence="2">Integrase</fullName>
    </submittedName>
</protein>
<reference evidence="2 3" key="1">
    <citation type="submission" date="2017-08" db="EMBL/GenBank/DDBJ databases">
        <title>WGS of Clinical strains of the CDC Group NO-1 linked to zoonotic infections in humans.</title>
        <authorList>
            <person name="Bernier A.-M."/>
            <person name="Bernard K."/>
        </authorList>
    </citation>
    <scope>NUCLEOTIDE SEQUENCE [LARGE SCALE GENOMIC DNA]</scope>
    <source>
        <strain evidence="2 3">NML79-0751</strain>
    </source>
</reference>